<evidence type="ECO:0000259" key="2">
    <source>
        <dbReference type="Pfam" id="PF00626"/>
    </source>
</evidence>
<comment type="caution">
    <text evidence="3">The sequence shown here is derived from an EMBL/GenBank/DDBJ whole genome shotgun (WGS) entry which is preliminary data.</text>
</comment>
<keyword evidence="1" id="KW-0677">Repeat</keyword>
<feature type="domain" description="Gelsolin-like" evidence="2">
    <location>
        <begin position="553"/>
        <end position="618"/>
    </location>
</feature>
<gene>
    <name evidence="3" type="primary">GELS_2</name>
    <name evidence="3" type="ORF">FJT64_011112</name>
</gene>
<organism evidence="3 4">
    <name type="scientific">Amphibalanus amphitrite</name>
    <name type="common">Striped barnacle</name>
    <name type="synonym">Balanus amphitrite</name>
    <dbReference type="NCBI Taxonomy" id="1232801"/>
    <lineage>
        <taxon>Eukaryota</taxon>
        <taxon>Metazoa</taxon>
        <taxon>Ecdysozoa</taxon>
        <taxon>Arthropoda</taxon>
        <taxon>Crustacea</taxon>
        <taxon>Multicrustacea</taxon>
        <taxon>Cirripedia</taxon>
        <taxon>Thoracica</taxon>
        <taxon>Thoracicalcarea</taxon>
        <taxon>Balanomorpha</taxon>
        <taxon>Balanoidea</taxon>
        <taxon>Balanidae</taxon>
        <taxon>Amphibalaninae</taxon>
        <taxon>Amphibalanus</taxon>
    </lineage>
</organism>
<dbReference type="GO" id="GO:0015629">
    <property type="term" value="C:actin cytoskeleton"/>
    <property type="evidence" value="ECO:0007669"/>
    <property type="project" value="TreeGrafter"/>
</dbReference>
<dbReference type="CDD" id="cd11290">
    <property type="entry name" value="gelsolin_S1_like"/>
    <property type="match status" value="1"/>
</dbReference>
<sequence length="742" mass="82629">MDPAFEGVGQEAKLWIWRIEDFEVKPYAENQYGKFYEGDCYIVLKTTLKGDQLIHDVHFWLGKESSQDEWGTAAIKAVELDDSLGGKPVQHREVQGHESALFLSYFKKGIQYLKGGVASGFRHVDPDDYEPALFQVKGRRNVRVTQVEMGVGSMNKGDCFILDTVDTVYVWTGPDSRRTERLKAIQSATEMRDNDHAGGAKVLILDEFADGGEFEAFFEALGGGSNDDVADAPAADDDVSHERNEQKEVTLYKVSDGGDDSVEIEEVGGRPLTQDMLKSEDCFILDTGASGFFVWIGRESTKAEKESAVNKATKYMEQKGLPVWTKVERIVEDAEPAVFKQYFERWVDDDEQVGLGKVYTQEQIAESLPNLDLSARSPEERRHLVKKSAGSAIGFMPDDASGAVEIYRIEEMELAPVAEEAHGMFFGGDSYVIKYTYEKEGREQYIIYFWQVHTGRVVVRSSRGNESSQDEKAASALQAVKMDDELGGKAVQVRISQGEEPRHFLMLFKGKMIVFMGGHASGFKNVHDHDTYDADGTRMFHVRGTCEADTRAVQVPEQAAYLSPDDVFVLETPGATYIWNGQQACEEEKSVSASIAALVSPDAEPQVINQGEEPEEFWSALDASPDQMGSHQPSSPVRGKKLIHCSINKSGNFIVDELDGFEQDDLNDDDVMLVDTGDEKFVETDPSPRKDATVIQVKEGNEPASFKALFPSWNDSLFEVPASERPKYDDVKSMIAQFNASM</sequence>
<accession>A0A6A4V811</accession>
<proteinExistence type="predicted"/>
<evidence type="ECO:0000313" key="4">
    <source>
        <dbReference type="Proteomes" id="UP000440578"/>
    </source>
</evidence>
<dbReference type="GO" id="GO:0051016">
    <property type="term" value="P:barbed-end actin filament capping"/>
    <property type="evidence" value="ECO:0007669"/>
    <property type="project" value="TreeGrafter"/>
</dbReference>
<dbReference type="GO" id="GO:0005737">
    <property type="term" value="C:cytoplasm"/>
    <property type="evidence" value="ECO:0007669"/>
    <property type="project" value="TreeGrafter"/>
</dbReference>
<dbReference type="SMART" id="SM00262">
    <property type="entry name" value="GEL"/>
    <property type="match status" value="6"/>
</dbReference>
<reference evidence="3 4" key="1">
    <citation type="submission" date="2019-07" db="EMBL/GenBank/DDBJ databases">
        <title>Draft genome assembly of a fouling barnacle, Amphibalanus amphitrite (Darwin, 1854): The first reference genome for Thecostraca.</title>
        <authorList>
            <person name="Kim W."/>
        </authorList>
    </citation>
    <scope>NUCLEOTIDE SEQUENCE [LARGE SCALE GENOMIC DNA]</scope>
    <source>
        <strain evidence="3">SNU_AA5</strain>
        <tissue evidence="3">Soma without cirri and trophi</tissue>
    </source>
</reference>
<dbReference type="OrthoDB" id="6375767at2759"/>
<feature type="domain" description="Gelsolin-like" evidence="2">
    <location>
        <begin position="141"/>
        <end position="195"/>
    </location>
</feature>
<dbReference type="EMBL" id="VIIS01001934">
    <property type="protein sequence ID" value="KAF0290726.1"/>
    <property type="molecule type" value="Genomic_DNA"/>
</dbReference>
<evidence type="ECO:0000313" key="3">
    <source>
        <dbReference type="EMBL" id="KAF0290726.1"/>
    </source>
</evidence>
<dbReference type="CDD" id="cd11293">
    <property type="entry name" value="gelsolin_S4_like"/>
    <property type="match status" value="1"/>
</dbReference>
<dbReference type="SUPFAM" id="SSF55753">
    <property type="entry name" value="Actin depolymerizing proteins"/>
    <property type="match status" value="6"/>
</dbReference>
<dbReference type="FunFam" id="3.40.20.10:FF:000002">
    <property type="entry name" value="Gelsolin"/>
    <property type="match status" value="1"/>
</dbReference>
<dbReference type="InterPro" id="IPR029006">
    <property type="entry name" value="ADF-H/Gelsolin-like_dom_sf"/>
</dbReference>
<dbReference type="PRINTS" id="PR00597">
    <property type="entry name" value="GELSOLIN"/>
</dbReference>
<protein>
    <submittedName>
        <fullName evidence="3">Gelsolin, cytoplasmic</fullName>
    </submittedName>
</protein>
<dbReference type="PANTHER" id="PTHR11977">
    <property type="entry name" value="VILLIN"/>
    <property type="match status" value="1"/>
</dbReference>
<dbReference type="AlphaFoldDB" id="A0A6A4V811"/>
<feature type="domain" description="Gelsolin-like" evidence="2">
    <location>
        <begin position="266"/>
        <end position="339"/>
    </location>
</feature>
<evidence type="ECO:0000256" key="1">
    <source>
        <dbReference type="ARBA" id="ARBA00022737"/>
    </source>
</evidence>
<dbReference type="GO" id="GO:0008154">
    <property type="term" value="P:actin polymerization or depolymerization"/>
    <property type="evidence" value="ECO:0007669"/>
    <property type="project" value="TreeGrafter"/>
</dbReference>
<dbReference type="GO" id="GO:0051014">
    <property type="term" value="P:actin filament severing"/>
    <property type="evidence" value="ECO:0007669"/>
    <property type="project" value="TreeGrafter"/>
</dbReference>
<keyword evidence="4" id="KW-1185">Reference proteome</keyword>
<dbReference type="InterPro" id="IPR007122">
    <property type="entry name" value="Villin/Gelsolin"/>
</dbReference>
<dbReference type="Gene3D" id="3.40.20.10">
    <property type="entry name" value="Severin"/>
    <property type="match status" value="7"/>
</dbReference>
<dbReference type="PANTHER" id="PTHR11977:SF123">
    <property type="entry name" value="GELSOLIN"/>
    <property type="match status" value="1"/>
</dbReference>
<feature type="domain" description="Gelsolin-like" evidence="2">
    <location>
        <begin position="31"/>
        <end position="103"/>
    </location>
</feature>
<dbReference type="CDD" id="cd11289">
    <property type="entry name" value="gelsolin_S2_like"/>
    <property type="match status" value="1"/>
</dbReference>
<dbReference type="CDD" id="cd11288">
    <property type="entry name" value="gelsolin_S5_like"/>
    <property type="match status" value="1"/>
</dbReference>
<dbReference type="Pfam" id="PF00626">
    <property type="entry name" value="Gelsolin"/>
    <property type="match status" value="5"/>
</dbReference>
<feature type="domain" description="Gelsolin-like" evidence="2">
    <location>
        <begin position="413"/>
        <end position="505"/>
    </location>
</feature>
<dbReference type="GO" id="GO:0051015">
    <property type="term" value="F:actin filament binding"/>
    <property type="evidence" value="ECO:0007669"/>
    <property type="project" value="InterPro"/>
</dbReference>
<name>A0A6A4V811_AMPAM</name>
<dbReference type="GO" id="GO:0005546">
    <property type="term" value="F:phosphatidylinositol-4,5-bisphosphate binding"/>
    <property type="evidence" value="ECO:0007669"/>
    <property type="project" value="TreeGrafter"/>
</dbReference>
<dbReference type="CDD" id="cd11292">
    <property type="entry name" value="gelsolin_S3_like"/>
    <property type="match status" value="1"/>
</dbReference>
<dbReference type="InterPro" id="IPR007123">
    <property type="entry name" value="Gelsolin-like_dom"/>
</dbReference>
<dbReference type="Proteomes" id="UP000440578">
    <property type="component" value="Unassembled WGS sequence"/>
</dbReference>